<dbReference type="Proteomes" id="UP000604046">
    <property type="component" value="Unassembled WGS sequence"/>
</dbReference>
<accession>A0A812QGR3</accession>
<organism evidence="3 4">
    <name type="scientific">Symbiodinium natans</name>
    <dbReference type="NCBI Taxonomy" id="878477"/>
    <lineage>
        <taxon>Eukaryota</taxon>
        <taxon>Sar</taxon>
        <taxon>Alveolata</taxon>
        <taxon>Dinophyceae</taxon>
        <taxon>Suessiales</taxon>
        <taxon>Symbiodiniaceae</taxon>
        <taxon>Symbiodinium</taxon>
    </lineage>
</organism>
<keyword evidence="4" id="KW-1185">Reference proteome</keyword>
<sequence length="425" mass="47648">MVLLEAFGLASKELFDYNRENYKFDQEQRLERDMQRVEMQIERFDLFREDIEDLVKLTVDKMDMYHIVGALFLSFTALVYCEGIIQGPQPPFFMGQYFLTVAASFVYLLLAVWLSMYASIASHSFGVRLRTRYVRLPIPNLSQIQSLTTKLSDFEQQGISKVMRIPFGPQGAQKWELEAERKAEEQGQPSAQSSGNQRAAMPEVRLADQGDIGFGREDILMQAAASVPGKHVELFRKLQAKWQCYDAYARISMALGVNQMIQSVNYFVVGFTMIQTCSPSNGYAATIIFQGCTFGLAFLDIAGLKKWKIFALQIVGAMPMVILVAMLTVANRGRSGSESIALLSSAFYASPLCAFLEAIWLELFMMTAKPTDDEASLPRKFRTVLFLDVFGDAAFDPTEAEHAAVTAGVDGKMEELRDDAAKREA</sequence>
<dbReference type="AlphaFoldDB" id="A0A812QGR3"/>
<evidence type="ECO:0000313" key="4">
    <source>
        <dbReference type="Proteomes" id="UP000604046"/>
    </source>
</evidence>
<evidence type="ECO:0000256" key="1">
    <source>
        <dbReference type="SAM" id="MobiDB-lite"/>
    </source>
</evidence>
<proteinExistence type="predicted"/>
<gene>
    <name evidence="3" type="ORF">SNAT2548_LOCUS21331</name>
</gene>
<keyword evidence="2" id="KW-0812">Transmembrane</keyword>
<reference evidence="3" key="1">
    <citation type="submission" date="2021-02" db="EMBL/GenBank/DDBJ databases">
        <authorList>
            <person name="Dougan E. K."/>
            <person name="Rhodes N."/>
            <person name="Thang M."/>
            <person name="Chan C."/>
        </authorList>
    </citation>
    <scope>NUCLEOTIDE SEQUENCE</scope>
</reference>
<keyword evidence="2" id="KW-0472">Membrane</keyword>
<feature type="compositionally biased region" description="Polar residues" evidence="1">
    <location>
        <begin position="187"/>
        <end position="197"/>
    </location>
</feature>
<comment type="caution">
    <text evidence="3">The sequence shown here is derived from an EMBL/GenBank/DDBJ whole genome shotgun (WGS) entry which is preliminary data.</text>
</comment>
<name>A0A812QGR3_9DINO</name>
<dbReference type="OrthoDB" id="409641at2759"/>
<evidence type="ECO:0000313" key="3">
    <source>
        <dbReference type="EMBL" id="CAE7391396.1"/>
    </source>
</evidence>
<dbReference type="EMBL" id="CAJNDS010002247">
    <property type="protein sequence ID" value="CAE7391396.1"/>
    <property type="molecule type" value="Genomic_DNA"/>
</dbReference>
<feature type="transmembrane region" description="Helical" evidence="2">
    <location>
        <begin position="64"/>
        <end position="85"/>
    </location>
</feature>
<feature type="transmembrane region" description="Helical" evidence="2">
    <location>
        <begin position="309"/>
        <end position="328"/>
    </location>
</feature>
<feature type="transmembrane region" description="Helical" evidence="2">
    <location>
        <begin position="340"/>
        <end position="361"/>
    </location>
</feature>
<evidence type="ECO:0000256" key="2">
    <source>
        <dbReference type="SAM" id="Phobius"/>
    </source>
</evidence>
<feature type="region of interest" description="Disordered" evidence="1">
    <location>
        <begin position="178"/>
        <end position="200"/>
    </location>
</feature>
<feature type="transmembrane region" description="Helical" evidence="2">
    <location>
        <begin position="97"/>
        <end position="120"/>
    </location>
</feature>
<keyword evidence="2" id="KW-1133">Transmembrane helix</keyword>
<protein>
    <submittedName>
        <fullName evidence="3">Uncharacterized protein</fullName>
    </submittedName>
</protein>
<feature type="transmembrane region" description="Helical" evidence="2">
    <location>
        <begin position="282"/>
        <end position="302"/>
    </location>
</feature>